<dbReference type="InterPro" id="IPR010998">
    <property type="entry name" value="Integrase_recombinase_N"/>
</dbReference>
<accession>A0A3G8XL84</accession>
<keyword evidence="6" id="KW-1185">Reference proteome</keyword>
<evidence type="ECO:0000313" key="5">
    <source>
        <dbReference type="EMBL" id="AZI33962.1"/>
    </source>
</evidence>
<evidence type="ECO:0000313" key="6">
    <source>
        <dbReference type="Proteomes" id="UP000270185"/>
    </source>
</evidence>
<dbReference type="EMBL" id="CP034159">
    <property type="protein sequence ID" value="AZI33962.1"/>
    <property type="molecule type" value="Genomic_DNA"/>
</dbReference>
<dbReference type="InterPro" id="IPR011010">
    <property type="entry name" value="DNA_brk_join_enz"/>
</dbReference>
<feature type="domain" description="Phage integrase SAM-like" evidence="4">
    <location>
        <begin position="126"/>
        <end position="215"/>
    </location>
</feature>
<evidence type="ECO:0000256" key="3">
    <source>
        <dbReference type="ARBA" id="ARBA00023172"/>
    </source>
</evidence>
<keyword evidence="2" id="KW-0238">DNA-binding</keyword>
<dbReference type="RefSeq" id="WP_125025598.1">
    <property type="nucleotide sequence ID" value="NZ_CP034159.1"/>
</dbReference>
<dbReference type="GO" id="GO:0003677">
    <property type="term" value="F:DNA binding"/>
    <property type="evidence" value="ECO:0007669"/>
    <property type="project" value="UniProtKB-KW"/>
</dbReference>
<name>A0A3G8XL84_9FLAO</name>
<dbReference type="PANTHER" id="PTHR30349">
    <property type="entry name" value="PHAGE INTEGRASE-RELATED"/>
    <property type="match status" value="1"/>
</dbReference>
<dbReference type="Proteomes" id="UP000270185">
    <property type="component" value="Chromosome"/>
</dbReference>
<dbReference type="Gene3D" id="1.10.443.10">
    <property type="entry name" value="Intergrase catalytic core"/>
    <property type="match status" value="1"/>
</dbReference>
<comment type="similarity">
    <text evidence="1">Belongs to the 'phage' integrase family.</text>
</comment>
<dbReference type="KEGG" id="ccas:EIB73_12535"/>
<evidence type="ECO:0000256" key="1">
    <source>
        <dbReference type="ARBA" id="ARBA00008857"/>
    </source>
</evidence>
<dbReference type="OrthoDB" id="1493636at2"/>
<keyword evidence="3" id="KW-0233">DNA recombination</keyword>
<reference evidence="6" key="1">
    <citation type="submission" date="2018-11" db="EMBL/GenBank/DDBJ databases">
        <title>Proposal to divide the Flavobacteriaceae and reorganize its genera based on Amino Acid Identity values calculated from whole genome sequences.</title>
        <authorList>
            <person name="Nicholson A.C."/>
            <person name="Gulvik C.A."/>
            <person name="Whitney A.M."/>
            <person name="Humrighouse B.W."/>
            <person name="Bell M."/>
            <person name="Holmes B."/>
            <person name="Steigerwalt A.G."/>
            <person name="Villarma A."/>
            <person name="Sheth M."/>
            <person name="Batra D."/>
            <person name="Pryor J."/>
            <person name="Bernardet J.-F."/>
            <person name="Hugo C."/>
            <person name="Kampfer P."/>
            <person name="Newman J.D."/>
            <person name="McQuiston J.R."/>
        </authorList>
    </citation>
    <scope>NUCLEOTIDE SEQUENCE [LARGE SCALE GENOMIC DNA]</scope>
    <source>
        <strain evidence="6">G0081</strain>
    </source>
</reference>
<dbReference type="GO" id="GO:0015074">
    <property type="term" value="P:DNA integration"/>
    <property type="evidence" value="ECO:0007669"/>
    <property type="project" value="InterPro"/>
</dbReference>
<evidence type="ECO:0000256" key="2">
    <source>
        <dbReference type="ARBA" id="ARBA00023125"/>
    </source>
</evidence>
<sequence length="437" mass="51039">MATIKFSLRKNEGRDSTIYFRYRPTTNLDAKLKTPYSINPEYWDDKNGGVRSDAIKPKTKILDQKKINKLLLETQIALSNFRTDFSTFIQSNPQATKKEIKEFIEQTYFPHSTPQAKNTSAVPDKFSEFVDFYIKEKSRTIAGMQNSITDATRKKLKTIKNKVEAFNRKLTITDIDDRFRERFADWMHENKFSASTIIKDLKYIKTLCVYAHKKKLEINSDVLHWEFIKPEMKSTPPVLSMQEIQKIQSIELTNDYLDNARDWLIIGCYTGARVSDLLNFRSENIIDGNLLKYRQKKIANQTTDSEEIIFLFPEVIKILNKRAGNFPRKISDQKFNEYIKQVCKLAGINKKMIGGIKDKSEGKHGKKITKEFEKWELVTSHICRRSFVTNFIEVLGKDVKIQTGHRTDEMVKLYDKTEKMEKALRVKEKIETHLKAV</sequence>
<dbReference type="Pfam" id="PF13102">
    <property type="entry name" value="Phage_int_SAM_5"/>
    <property type="match status" value="1"/>
</dbReference>
<dbReference type="SUPFAM" id="SSF56349">
    <property type="entry name" value="DNA breaking-rejoining enzymes"/>
    <property type="match status" value="1"/>
</dbReference>
<gene>
    <name evidence="5" type="ORF">EIB73_12535</name>
</gene>
<dbReference type="GO" id="GO:0006310">
    <property type="term" value="P:DNA recombination"/>
    <property type="evidence" value="ECO:0007669"/>
    <property type="project" value="UniProtKB-KW"/>
</dbReference>
<protein>
    <recommendedName>
        <fullName evidence="4">Phage integrase SAM-like domain-containing protein</fullName>
    </recommendedName>
</protein>
<evidence type="ECO:0000259" key="4">
    <source>
        <dbReference type="Pfam" id="PF13102"/>
    </source>
</evidence>
<dbReference type="AlphaFoldDB" id="A0A3G8XL84"/>
<dbReference type="PANTHER" id="PTHR30349:SF41">
    <property type="entry name" value="INTEGRASE_RECOMBINASE PROTEIN MJ0367-RELATED"/>
    <property type="match status" value="1"/>
</dbReference>
<dbReference type="InterPro" id="IPR050090">
    <property type="entry name" value="Tyrosine_recombinase_XerCD"/>
</dbReference>
<dbReference type="Gene3D" id="1.10.150.130">
    <property type="match status" value="1"/>
</dbReference>
<dbReference type="InterPro" id="IPR025269">
    <property type="entry name" value="SAM-like_dom"/>
</dbReference>
<dbReference type="InterPro" id="IPR013762">
    <property type="entry name" value="Integrase-like_cat_sf"/>
</dbReference>
<organism evidence="5 6">
    <name type="scientific">Kaistella carnis</name>
    <dbReference type="NCBI Taxonomy" id="1241979"/>
    <lineage>
        <taxon>Bacteria</taxon>
        <taxon>Pseudomonadati</taxon>
        <taxon>Bacteroidota</taxon>
        <taxon>Flavobacteriia</taxon>
        <taxon>Flavobacteriales</taxon>
        <taxon>Weeksellaceae</taxon>
        <taxon>Chryseobacterium group</taxon>
        <taxon>Kaistella</taxon>
    </lineage>
</organism>
<proteinExistence type="inferred from homology"/>